<protein>
    <recommendedName>
        <fullName evidence="10">Protein translocase subunit SecD</fullName>
    </recommendedName>
</protein>
<dbReference type="AlphaFoldDB" id="I4CFA0"/>
<feature type="transmembrane region" description="Helical" evidence="10">
    <location>
        <begin position="496"/>
        <end position="515"/>
    </location>
</feature>
<dbReference type="InterPro" id="IPR022813">
    <property type="entry name" value="SecD/SecF_arch_bac"/>
</dbReference>
<feature type="domain" description="SecDF P1 head subdomain" evidence="13">
    <location>
        <begin position="244"/>
        <end position="349"/>
    </location>
</feature>
<comment type="subunit">
    <text evidence="10">Forms a complex with SecF. Part of the essential Sec protein translocation apparatus which comprises SecA, SecYEG and auxiliary proteins SecDF. Other proteins may also be involved.</text>
</comment>
<dbReference type="HOGENOM" id="CLU_007894_4_3_7"/>
<evidence type="ECO:0000256" key="7">
    <source>
        <dbReference type="ARBA" id="ARBA00022989"/>
    </source>
</evidence>
<dbReference type="InterPro" id="IPR048634">
    <property type="entry name" value="SecD_SecF_C"/>
</dbReference>
<dbReference type="GO" id="GO:0015450">
    <property type="term" value="F:protein-transporting ATPase activity"/>
    <property type="evidence" value="ECO:0007669"/>
    <property type="project" value="InterPro"/>
</dbReference>
<dbReference type="GO" id="GO:0005886">
    <property type="term" value="C:plasma membrane"/>
    <property type="evidence" value="ECO:0007669"/>
    <property type="project" value="UniProtKB-SubCell"/>
</dbReference>
<keyword evidence="7 10" id="KW-1133">Transmembrane helix</keyword>
<evidence type="ECO:0000313" key="15">
    <source>
        <dbReference type="Proteomes" id="UP000006055"/>
    </source>
</evidence>
<feature type="transmembrane region" description="Helical" evidence="10">
    <location>
        <begin position="423"/>
        <end position="444"/>
    </location>
</feature>
<dbReference type="KEGG" id="dti:Desti_5662"/>
<comment type="caution">
    <text evidence="10">Lacks conserved residue(s) required for the propagation of feature annotation.</text>
</comment>
<dbReference type="InterPro" id="IPR022646">
    <property type="entry name" value="SecD/SecF_CS"/>
</dbReference>
<dbReference type="SUPFAM" id="SSF82866">
    <property type="entry name" value="Multidrug efflux transporter AcrB transmembrane domain"/>
    <property type="match status" value="1"/>
</dbReference>
<dbReference type="FunFam" id="1.20.1640.10:FF:000004">
    <property type="entry name" value="Protein translocase subunit SecD"/>
    <property type="match status" value="1"/>
</dbReference>
<evidence type="ECO:0000256" key="6">
    <source>
        <dbReference type="ARBA" id="ARBA00022927"/>
    </source>
</evidence>
<keyword evidence="15" id="KW-1185">Reference proteome</keyword>
<comment type="similarity">
    <text evidence="10">Belongs to the SecD/SecF family. SecD subfamily.</text>
</comment>
<feature type="transmembrane region" description="Helical" evidence="10">
    <location>
        <begin position="374"/>
        <end position="392"/>
    </location>
</feature>
<dbReference type="HAMAP" id="MF_01463_B">
    <property type="entry name" value="SecD_B"/>
    <property type="match status" value="1"/>
</dbReference>
<organism evidence="14 15">
    <name type="scientific">Desulfomonile tiedjei (strain ATCC 49306 / DSM 6799 / DCB-1)</name>
    <dbReference type="NCBI Taxonomy" id="706587"/>
    <lineage>
        <taxon>Bacteria</taxon>
        <taxon>Pseudomonadati</taxon>
        <taxon>Thermodesulfobacteriota</taxon>
        <taxon>Desulfomonilia</taxon>
        <taxon>Desulfomonilales</taxon>
        <taxon>Desulfomonilaceae</taxon>
        <taxon>Desulfomonile</taxon>
    </lineage>
</organism>
<keyword evidence="9 10" id="KW-0472">Membrane</keyword>
<reference evidence="15" key="1">
    <citation type="submission" date="2012-06" db="EMBL/GenBank/DDBJ databases">
        <title>Complete sequence of plasmid of Desulfomonile tiedjei DSM 6799.</title>
        <authorList>
            <person name="Lucas S."/>
            <person name="Copeland A."/>
            <person name="Lapidus A."/>
            <person name="Glavina del Rio T."/>
            <person name="Dalin E."/>
            <person name="Tice H."/>
            <person name="Bruce D."/>
            <person name="Goodwin L."/>
            <person name="Pitluck S."/>
            <person name="Peters L."/>
            <person name="Ovchinnikova G."/>
            <person name="Zeytun A."/>
            <person name="Lu M."/>
            <person name="Kyrpides N."/>
            <person name="Mavromatis K."/>
            <person name="Ivanova N."/>
            <person name="Brettin T."/>
            <person name="Detter J.C."/>
            <person name="Han C."/>
            <person name="Larimer F."/>
            <person name="Land M."/>
            <person name="Hauser L."/>
            <person name="Markowitz V."/>
            <person name="Cheng J.-F."/>
            <person name="Hugenholtz P."/>
            <person name="Woyke T."/>
            <person name="Wu D."/>
            <person name="Spring S."/>
            <person name="Schroeder M."/>
            <person name="Brambilla E."/>
            <person name="Klenk H.-P."/>
            <person name="Eisen J.A."/>
        </authorList>
    </citation>
    <scope>NUCLEOTIDE SEQUENCE [LARGE SCALE GENOMIC DNA]</scope>
    <source>
        <strain evidence="15">ATCC 49306 / DSM 6799 / DCB-1</strain>
        <plasmid evidence="15">Plasmid pDESTI.01</plasmid>
    </source>
</reference>
<dbReference type="PATRIC" id="fig|706587.4.peg.6382"/>
<dbReference type="InterPro" id="IPR048631">
    <property type="entry name" value="SecD_1st"/>
</dbReference>
<comment type="subcellular location">
    <subcellularLocation>
        <location evidence="10">Cell inner membrane</location>
        <topology evidence="10">Multi-pass membrane protein</topology>
    </subcellularLocation>
    <subcellularLocation>
        <location evidence="1">Cell membrane</location>
        <topology evidence="1">Multi-pass membrane protein</topology>
    </subcellularLocation>
</comment>
<dbReference type="EMBL" id="CP003361">
    <property type="protein sequence ID" value="AFM28241.1"/>
    <property type="molecule type" value="Genomic_DNA"/>
</dbReference>
<evidence type="ECO:0000259" key="12">
    <source>
        <dbReference type="Pfam" id="PF21760"/>
    </source>
</evidence>
<proteinExistence type="inferred from homology"/>
<dbReference type="InterPro" id="IPR055344">
    <property type="entry name" value="SecD_SecF_C_bact"/>
</dbReference>
<feature type="domain" description="Protein export membrane protein SecD/SecF C-terminal" evidence="11">
    <location>
        <begin position="352"/>
        <end position="520"/>
    </location>
</feature>
<accession>I4CFA0</accession>
<keyword evidence="3 10" id="KW-1003">Cell membrane</keyword>
<gene>
    <name evidence="10" type="primary">secD</name>
    <name evidence="14" type="ordered locus">Desti_5662</name>
</gene>
<keyword evidence="8 10" id="KW-0811">Translocation</keyword>
<feature type="domain" description="Protein translocase subunit SecDF P1" evidence="12">
    <location>
        <begin position="153"/>
        <end position="213"/>
    </location>
</feature>
<keyword evidence="6 10" id="KW-0653">Protein transport</keyword>
<evidence type="ECO:0000259" key="13">
    <source>
        <dbReference type="Pfam" id="PF22599"/>
    </source>
</evidence>
<dbReference type="PANTHER" id="PTHR30081">
    <property type="entry name" value="PROTEIN-EXPORT MEMBRANE PROTEIN SEC"/>
    <property type="match status" value="1"/>
</dbReference>
<dbReference type="Pfam" id="PF07549">
    <property type="entry name" value="Sec_GG"/>
    <property type="match status" value="1"/>
</dbReference>
<evidence type="ECO:0000256" key="2">
    <source>
        <dbReference type="ARBA" id="ARBA00022448"/>
    </source>
</evidence>
<dbReference type="Pfam" id="PF21760">
    <property type="entry name" value="SecD_1st"/>
    <property type="match status" value="1"/>
</dbReference>
<name>I4CFA0_DESTA</name>
<dbReference type="Gene3D" id="3.30.70.3400">
    <property type="match status" value="1"/>
</dbReference>
<dbReference type="FunFam" id="3.30.1360.200:FF:000002">
    <property type="entry name" value="Preprotein translocase subunit SecD"/>
    <property type="match status" value="1"/>
</dbReference>
<evidence type="ECO:0000313" key="14">
    <source>
        <dbReference type="EMBL" id="AFM28241.1"/>
    </source>
</evidence>
<keyword evidence="4 10" id="KW-0997">Cell inner membrane</keyword>
<evidence type="ECO:0000256" key="4">
    <source>
        <dbReference type="ARBA" id="ARBA00022519"/>
    </source>
</evidence>
<evidence type="ECO:0000256" key="3">
    <source>
        <dbReference type="ARBA" id="ARBA00022475"/>
    </source>
</evidence>
<dbReference type="Pfam" id="PF02355">
    <property type="entry name" value="SecD_SecF_C"/>
    <property type="match status" value="1"/>
</dbReference>
<dbReference type="RefSeq" id="WP_014813318.1">
    <property type="nucleotide sequence ID" value="NC_018026.1"/>
</dbReference>
<keyword evidence="2 10" id="KW-0813">Transport</keyword>
<dbReference type="Gene3D" id="3.30.1360.200">
    <property type="match status" value="1"/>
</dbReference>
<evidence type="ECO:0000256" key="10">
    <source>
        <dbReference type="HAMAP-Rule" id="MF_01463"/>
    </source>
</evidence>
<dbReference type="GO" id="GO:0065002">
    <property type="term" value="P:intracellular protein transmembrane transport"/>
    <property type="evidence" value="ECO:0007669"/>
    <property type="project" value="UniProtKB-UniRule"/>
</dbReference>
<evidence type="ECO:0000256" key="1">
    <source>
        <dbReference type="ARBA" id="ARBA00004651"/>
    </source>
</evidence>
<sequence length="534" mass="58232">MTHNLRWRIILIGVVLAVSAFLVYPSVGPVPSFWAKYLPNNPVRLGLDLQGGLYLVLEVQADMAVEAVVDQGISEASAVMKEERIRYNDIQRTSPTSLTVYLKDADQAGLFDEKVLDKLQNYKKASTSQTDKGFEVRLQMDQKTAETIKQRAVKQAVDTIRNRVDAFGVAEPDVVMQGVDRIVVQLPGLKEDINRAIDIIKKTARLEFKLVDEKGDLNAALKGEIPTGDEILYQVERSAGTGASSRKPLLIKKQILMTGDSITDAKVQPGQAGGMIVHMDFNRTGAVQFERITGEHVGERLAIILDNRVYSAPVIKDRISGGSAIIEGTFNPEEASDLALVLRAGSLPAPVKILENRTVGPSLGEDSIRLGRNAILLSLFLISICMAFYYKWSGVVADVALSLNLLLIMAVMVSPGLRATLTLPGLAGIALTIGMAIDANVLIFERVKEELRGGKSAKAALDNGYDMAFKTILDTHVTNILTALPLIQFGTGPIKGFAVTLCIGLLISLFTAYFITRTIFDYAFQVKRIKSLSI</sequence>
<evidence type="ECO:0000256" key="8">
    <source>
        <dbReference type="ARBA" id="ARBA00023010"/>
    </source>
</evidence>
<dbReference type="Proteomes" id="UP000006055">
    <property type="component" value="Plasmid pDESTI.01"/>
</dbReference>
<dbReference type="Pfam" id="PF22599">
    <property type="entry name" value="SecDF_P1_head"/>
    <property type="match status" value="1"/>
</dbReference>
<geneLocation type="plasmid" evidence="14 15">
    <name>pDESTI.01</name>
</geneLocation>
<dbReference type="NCBIfam" id="TIGR01129">
    <property type="entry name" value="secD"/>
    <property type="match status" value="1"/>
</dbReference>
<dbReference type="InterPro" id="IPR054384">
    <property type="entry name" value="SecDF_P1_head"/>
</dbReference>
<feature type="transmembrane region" description="Helical" evidence="10">
    <location>
        <begin position="399"/>
        <end position="417"/>
    </location>
</feature>
<evidence type="ECO:0000259" key="11">
    <source>
        <dbReference type="Pfam" id="PF02355"/>
    </source>
</evidence>
<dbReference type="PANTHER" id="PTHR30081:SF1">
    <property type="entry name" value="PROTEIN TRANSLOCASE SUBUNIT SECD"/>
    <property type="match status" value="1"/>
</dbReference>
<dbReference type="NCBIfam" id="TIGR00916">
    <property type="entry name" value="2A0604s01"/>
    <property type="match status" value="1"/>
</dbReference>
<dbReference type="Gene3D" id="1.20.1640.10">
    <property type="entry name" value="Multidrug efflux transporter AcrB transmembrane domain"/>
    <property type="match status" value="1"/>
</dbReference>
<keyword evidence="14" id="KW-0614">Plasmid</keyword>
<keyword evidence="5 10" id="KW-0812">Transmembrane</keyword>
<dbReference type="OrthoDB" id="9805019at2"/>
<comment type="function">
    <text evidence="10">Part of the Sec protein translocase complex. Interacts with the SecYEG preprotein conducting channel. SecDF uses the proton motive force (PMF) to complete protein translocation after the ATP-dependent function of SecA.</text>
</comment>
<evidence type="ECO:0000256" key="9">
    <source>
        <dbReference type="ARBA" id="ARBA00023136"/>
    </source>
</evidence>
<evidence type="ECO:0000256" key="5">
    <source>
        <dbReference type="ARBA" id="ARBA00022692"/>
    </source>
</evidence>
<dbReference type="InterPro" id="IPR005791">
    <property type="entry name" value="SecD"/>
</dbReference>
<dbReference type="GO" id="GO:0006605">
    <property type="term" value="P:protein targeting"/>
    <property type="evidence" value="ECO:0007669"/>
    <property type="project" value="UniProtKB-UniRule"/>
</dbReference>
<dbReference type="GO" id="GO:0043952">
    <property type="term" value="P:protein transport by the Sec complex"/>
    <property type="evidence" value="ECO:0007669"/>
    <property type="project" value="UniProtKB-UniRule"/>
</dbReference>